<dbReference type="Gene3D" id="3.40.309.10">
    <property type="entry name" value="Aldehyde Dehydrogenase, Chain A, domain 2"/>
    <property type="match status" value="1"/>
</dbReference>
<comment type="caution">
    <text evidence="5">The sequence shown here is derived from an EMBL/GenBank/DDBJ whole genome shotgun (WGS) entry which is preliminary data.</text>
</comment>
<dbReference type="SUPFAM" id="SSF53720">
    <property type="entry name" value="ALDH-like"/>
    <property type="match status" value="1"/>
</dbReference>
<dbReference type="GO" id="GO:0047533">
    <property type="term" value="F:2,5-dioxovalerate dehydrogenase (NADP+) activity"/>
    <property type="evidence" value="ECO:0007669"/>
    <property type="project" value="UniProtKB-EC"/>
</dbReference>
<dbReference type="InterPro" id="IPR016161">
    <property type="entry name" value="Ald_DH/histidinol_DH"/>
</dbReference>
<reference evidence="5 6" key="1">
    <citation type="submission" date="2024-09" db="EMBL/GenBank/DDBJ databases">
        <authorList>
            <person name="Sun Q."/>
            <person name="Mori K."/>
        </authorList>
    </citation>
    <scope>NUCLEOTIDE SEQUENCE [LARGE SCALE GENOMIC DNA]</scope>
    <source>
        <strain evidence="5 6">CCM 7228</strain>
    </source>
</reference>
<keyword evidence="1 3" id="KW-0560">Oxidoreductase</keyword>
<keyword evidence="6" id="KW-1185">Reference proteome</keyword>
<evidence type="ECO:0000259" key="4">
    <source>
        <dbReference type="Pfam" id="PF00171"/>
    </source>
</evidence>
<evidence type="ECO:0000256" key="3">
    <source>
        <dbReference type="RuleBase" id="RU003345"/>
    </source>
</evidence>
<sequence length="485" mass="52072">MSQVYLNYINGDWIFGSNGETIPSVNPANIDEIAGYVQSSSVDDVNSAVNSAKEAKKKWENTSSVERGNILYEVANVLETRIEDIAITATKEMGKTLAETKGEVARAVSILRFFAQEGLRKTGDVIPSQNSNNLLYTTRAPLGVVGVISPWNFPIAIPVWKIAPALVYGNTVVFKPATETAITAVKIAEAFHEGGIPKGVFNLVTGKGSVIGDAFIEHKDIDGITFTGSNDVGKKVALGAIERGAKYQLEMGGKNPAIVLDDADLDLAEELTVNGAMKHTGQKCTATSIVYVHSDIYNEFKERILKRVEAIKVGSGLDSSVYMGPLSSSAQLEQVLKYIEKGKEEGAELIYGGKRLHGPAYDKGHFIEPTVFGNVTNNMTIAREEIFGSVLALIKVDSLEDALTQANDSSFGLSASIFTRDLAKSLQFVREIQAGMVKVNGESAGVELQAPFGGMKQSSSGSREQGTAAIEFFTSIKTITITPTL</sequence>
<gene>
    <name evidence="5" type="primary">gucD</name>
    <name evidence="5" type="ORF">ACFFIX_23740</name>
</gene>
<evidence type="ECO:0000313" key="5">
    <source>
        <dbReference type="EMBL" id="MFC0274363.1"/>
    </source>
</evidence>
<dbReference type="InterPro" id="IPR054869">
    <property type="entry name" value="AlphKGSA_gudD"/>
</dbReference>
<dbReference type="InterPro" id="IPR016163">
    <property type="entry name" value="Ald_DH_C"/>
</dbReference>
<evidence type="ECO:0000256" key="2">
    <source>
        <dbReference type="PROSITE-ProRule" id="PRU10007"/>
    </source>
</evidence>
<organism evidence="5 6">
    <name type="scientific">Metabacillus herbersteinensis</name>
    <dbReference type="NCBI Taxonomy" id="283816"/>
    <lineage>
        <taxon>Bacteria</taxon>
        <taxon>Bacillati</taxon>
        <taxon>Bacillota</taxon>
        <taxon>Bacilli</taxon>
        <taxon>Bacillales</taxon>
        <taxon>Bacillaceae</taxon>
        <taxon>Metabacillus</taxon>
    </lineage>
</organism>
<evidence type="ECO:0000256" key="1">
    <source>
        <dbReference type="ARBA" id="ARBA00023002"/>
    </source>
</evidence>
<accession>A0ABV6GLP4</accession>
<dbReference type="CDD" id="cd07097">
    <property type="entry name" value="ALDH_KGSADH-YcbD"/>
    <property type="match status" value="1"/>
</dbReference>
<comment type="similarity">
    <text evidence="3">Belongs to the aldehyde dehydrogenase family.</text>
</comment>
<dbReference type="PANTHER" id="PTHR11699">
    <property type="entry name" value="ALDEHYDE DEHYDROGENASE-RELATED"/>
    <property type="match status" value="1"/>
</dbReference>
<dbReference type="EMBL" id="JBHLVO010000034">
    <property type="protein sequence ID" value="MFC0274363.1"/>
    <property type="molecule type" value="Genomic_DNA"/>
</dbReference>
<dbReference type="InterPro" id="IPR016162">
    <property type="entry name" value="Ald_DH_N"/>
</dbReference>
<protein>
    <submittedName>
        <fullName evidence="5">Alpha-ketoglutaric semialdehyde dehydrogenase GucD</fullName>
        <ecNumber evidence="5">1.2.1.26</ecNumber>
    </submittedName>
</protein>
<dbReference type="Proteomes" id="UP001589854">
    <property type="component" value="Unassembled WGS sequence"/>
</dbReference>
<dbReference type="EC" id="1.2.1.26" evidence="5"/>
<evidence type="ECO:0000313" key="6">
    <source>
        <dbReference type="Proteomes" id="UP001589854"/>
    </source>
</evidence>
<dbReference type="Gene3D" id="3.40.605.10">
    <property type="entry name" value="Aldehyde Dehydrogenase, Chain A, domain 1"/>
    <property type="match status" value="1"/>
</dbReference>
<feature type="active site" evidence="2">
    <location>
        <position position="250"/>
    </location>
</feature>
<feature type="domain" description="Aldehyde dehydrogenase" evidence="4">
    <location>
        <begin position="16"/>
        <end position="479"/>
    </location>
</feature>
<dbReference type="Pfam" id="PF00171">
    <property type="entry name" value="Aldedh"/>
    <property type="match status" value="1"/>
</dbReference>
<name>A0ABV6GLP4_9BACI</name>
<dbReference type="PROSITE" id="PS00687">
    <property type="entry name" value="ALDEHYDE_DEHYDR_GLU"/>
    <property type="match status" value="1"/>
</dbReference>
<dbReference type="NCBIfam" id="NF042993">
    <property type="entry name" value="AlphKGSA_gudD"/>
    <property type="match status" value="1"/>
</dbReference>
<dbReference type="InterPro" id="IPR015590">
    <property type="entry name" value="Aldehyde_DH_dom"/>
</dbReference>
<proteinExistence type="inferred from homology"/>
<dbReference type="RefSeq" id="WP_378938538.1">
    <property type="nucleotide sequence ID" value="NZ_JBHLVO010000034.1"/>
</dbReference>
<dbReference type="InterPro" id="IPR029510">
    <property type="entry name" value="Ald_DH_CS_GLU"/>
</dbReference>